<dbReference type="GO" id="GO:0006974">
    <property type="term" value="P:DNA damage response"/>
    <property type="evidence" value="ECO:0007669"/>
    <property type="project" value="TreeGrafter"/>
</dbReference>
<evidence type="ECO:0000313" key="4">
    <source>
        <dbReference type="Proteomes" id="UP001428341"/>
    </source>
</evidence>
<dbReference type="Gene3D" id="2.30.30.30">
    <property type="match status" value="1"/>
</dbReference>
<comment type="similarity">
    <text evidence="1">Belongs to the KIN17 family.</text>
</comment>
<feature type="domain" description="Kin17 KOW" evidence="2">
    <location>
        <begin position="57"/>
        <end position="107"/>
    </location>
</feature>
<dbReference type="InterPro" id="IPR014722">
    <property type="entry name" value="Rib_uL2_dom2"/>
</dbReference>
<dbReference type="AlphaFoldDB" id="A0AAP0MGZ4"/>
<dbReference type="PANTHER" id="PTHR12805">
    <property type="entry name" value="KIN17 KIN, ANTIGENIC DETERMINANT OF RECA PROTEIN HOMOLOG"/>
    <property type="match status" value="1"/>
</dbReference>
<proteinExistence type="inferred from homology"/>
<reference evidence="3 4" key="1">
    <citation type="submission" date="2024-05" db="EMBL/GenBank/DDBJ databases">
        <title>Haplotype-resolved chromosome-level genome assembly of Huyou (Citrus changshanensis).</title>
        <authorList>
            <person name="Miao C."/>
            <person name="Chen W."/>
            <person name="Wu Y."/>
            <person name="Wang L."/>
            <person name="Zhao S."/>
            <person name="Grierson D."/>
            <person name="Xu C."/>
            <person name="Chen K."/>
        </authorList>
    </citation>
    <scope>NUCLEOTIDE SEQUENCE [LARGE SCALE GENOMIC DNA]</scope>
    <source>
        <strain evidence="3">01-14</strain>
        <tissue evidence="3">Leaf</tissue>
    </source>
</reference>
<dbReference type="InterPro" id="IPR041995">
    <property type="entry name" value="KOW_KIN17"/>
</dbReference>
<dbReference type="PANTHER" id="PTHR12805:SF0">
    <property type="entry name" value="DNA_RNA-BINDING PROTEIN KIN17"/>
    <property type="match status" value="1"/>
</dbReference>
<dbReference type="EMBL" id="JBCGBO010000004">
    <property type="protein sequence ID" value="KAK9208969.1"/>
    <property type="molecule type" value="Genomic_DNA"/>
</dbReference>
<evidence type="ECO:0000256" key="1">
    <source>
        <dbReference type="ARBA" id="ARBA00008517"/>
    </source>
</evidence>
<evidence type="ECO:0000313" key="3">
    <source>
        <dbReference type="EMBL" id="KAK9208969.1"/>
    </source>
</evidence>
<dbReference type="FunFam" id="2.30.30.30:FF:000021">
    <property type="entry name" value="DNA/RNA-binding protein KIN17, putative"/>
    <property type="match status" value="1"/>
</dbReference>
<keyword evidence="4" id="KW-1185">Reference proteome</keyword>
<dbReference type="GO" id="GO:0006260">
    <property type="term" value="P:DNA replication"/>
    <property type="evidence" value="ECO:0007669"/>
    <property type="project" value="TreeGrafter"/>
</dbReference>
<dbReference type="InterPro" id="IPR037321">
    <property type="entry name" value="KIN17-like"/>
</dbReference>
<dbReference type="Proteomes" id="UP001428341">
    <property type="component" value="Unassembled WGS sequence"/>
</dbReference>
<gene>
    <name evidence="3" type="ORF">WN944_001330</name>
</gene>
<evidence type="ECO:0000259" key="2">
    <source>
        <dbReference type="Pfam" id="PF25092"/>
    </source>
</evidence>
<accession>A0AAP0MGZ4</accession>
<protein>
    <recommendedName>
        <fullName evidence="2">Kin17 KOW domain-containing protein</fullName>
    </recommendedName>
</protein>
<dbReference type="Pfam" id="PF25092">
    <property type="entry name" value="SH3_KIN17_C"/>
    <property type="match status" value="1"/>
</dbReference>
<dbReference type="GO" id="GO:0003690">
    <property type="term" value="F:double-stranded DNA binding"/>
    <property type="evidence" value="ECO:0007669"/>
    <property type="project" value="TreeGrafter"/>
</dbReference>
<sequence>MEELMREEEKVKEKMNTQDYWLFNGIIVEVMSRAFVDKGYCKHKGIVRRGKSRLCLVGIVNGAYRGSNARLLGVDTDKFCAKTKIEKGVNDGRVLNAIDYEDICKLAFNLLVSASISHFQFRSLGFDLLVFGLTTFDAYRNQEPSRPYFEPIVFRHKITTYAHCCAFASTIEAVGVTTSLYCSIGVGEAIL</sequence>
<comment type="caution">
    <text evidence="3">The sequence shown here is derived from an EMBL/GenBank/DDBJ whole genome shotgun (WGS) entry which is preliminary data.</text>
</comment>
<name>A0AAP0MGZ4_9ROSI</name>
<dbReference type="CDD" id="cd13155">
    <property type="entry name" value="KOW_KIN17"/>
    <property type="match status" value="1"/>
</dbReference>
<dbReference type="GO" id="GO:0005634">
    <property type="term" value="C:nucleus"/>
    <property type="evidence" value="ECO:0007669"/>
    <property type="project" value="TreeGrafter"/>
</dbReference>
<organism evidence="3 4">
    <name type="scientific">Citrus x changshan-huyou</name>
    <dbReference type="NCBI Taxonomy" id="2935761"/>
    <lineage>
        <taxon>Eukaryota</taxon>
        <taxon>Viridiplantae</taxon>
        <taxon>Streptophyta</taxon>
        <taxon>Embryophyta</taxon>
        <taxon>Tracheophyta</taxon>
        <taxon>Spermatophyta</taxon>
        <taxon>Magnoliopsida</taxon>
        <taxon>eudicotyledons</taxon>
        <taxon>Gunneridae</taxon>
        <taxon>Pentapetalae</taxon>
        <taxon>rosids</taxon>
        <taxon>malvids</taxon>
        <taxon>Sapindales</taxon>
        <taxon>Rutaceae</taxon>
        <taxon>Aurantioideae</taxon>
        <taxon>Citrus</taxon>
    </lineage>
</organism>